<dbReference type="SMART" id="SM00644">
    <property type="entry name" value="Ami_2"/>
    <property type="match status" value="1"/>
</dbReference>
<evidence type="ECO:0000313" key="7">
    <source>
        <dbReference type="EMBL" id="EAA01800.3"/>
    </source>
</evidence>
<keyword evidence="2" id="KW-0399">Innate immunity</keyword>
<sequence>MNFLSLKYHLRWQTADQTLDYKLAVRCCVYFQLLPPVVYSNARILRAYCQLDSLIMIVYVIVIIASVIQLHAAVIRDAVMELFPFSDDSDTTTAPTMTYGANPVPYVTRDFWSALPPKRIEHFAGPIPYVIIHHSYRPAACYNGLQCIAAMQSMQKMHQDERQWNDIGYSFAVGGDGHVYQGRGFNVIGAHAPRYNNRSVGICLIGDWVADLPPKNMLTAAQNLIEYGVRNGLIAQNYTLLGHRQVRTTECPGDRLFEEIKTWPHFDPMTDIVDQNSV</sequence>
<feature type="domain" description="Peptidoglycan recognition protein family" evidence="6">
    <location>
        <begin position="104"/>
        <end position="247"/>
    </location>
</feature>
<dbReference type="CDD" id="cd06583">
    <property type="entry name" value="PGRP"/>
    <property type="match status" value="1"/>
</dbReference>
<feature type="transmembrane region" description="Helical" evidence="4">
    <location>
        <begin position="54"/>
        <end position="74"/>
    </location>
</feature>
<reference evidence="7" key="2">
    <citation type="submission" date="2002-03" db="EMBL/GenBank/DDBJ databases">
        <authorList>
            <consortium name="The Anopheles Genome Sequencing Consortium"/>
        </authorList>
    </citation>
    <scope>NUCLEOTIDE SEQUENCE</scope>
    <source>
        <strain evidence="7">PEST</strain>
    </source>
</reference>
<dbReference type="PANTHER" id="PTHR11022:SF77">
    <property type="entry name" value="PEPTIDOGLYCAN-RECOGNITION PROTEIN LB"/>
    <property type="match status" value="1"/>
</dbReference>
<dbReference type="SUPFAM" id="SSF55846">
    <property type="entry name" value="N-acetylmuramoyl-L-alanine amidase-like"/>
    <property type="match status" value="1"/>
</dbReference>
<evidence type="ECO:0000259" key="6">
    <source>
        <dbReference type="SMART" id="SM00701"/>
    </source>
</evidence>
<dbReference type="GO" id="GO:0008270">
    <property type="term" value="F:zinc ion binding"/>
    <property type="evidence" value="ECO:0007669"/>
    <property type="project" value="InterPro"/>
</dbReference>
<dbReference type="GO" id="GO:0009253">
    <property type="term" value="P:peptidoglycan catabolic process"/>
    <property type="evidence" value="ECO:0007669"/>
    <property type="project" value="InterPro"/>
</dbReference>
<evidence type="ECO:0000256" key="1">
    <source>
        <dbReference type="ARBA" id="ARBA00007553"/>
    </source>
</evidence>
<dbReference type="STRING" id="7165.Q7PUB3"/>
<dbReference type="Gene3D" id="3.40.80.10">
    <property type="entry name" value="Peptidoglycan recognition protein-like"/>
    <property type="match status" value="1"/>
</dbReference>
<dbReference type="VEuPathDB" id="VectorBase:AGAMI1_002833"/>
<dbReference type="GO" id="GO:0045087">
    <property type="term" value="P:innate immune response"/>
    <property type="evidence" value="ECO:0007669"/>
    <property type="project" value="UniProtKB-KW"/>
</dbReference>
<dbReference type="GO" id="GO:0008745">
    <property type="term" value="F:N-acetylmuramoyl-L-alanine amidase activity"/>
    <property type="evidence" value="ECO:0007669"/>
    <property type="project" value="InterPro"/>
</dbReference>
<comment type="caution">
    <text evidence="7">The sequence shown here is derived from an EMBL/GenBank/DDBJ whole genome shotgun (WGS) entry which is preliminary data.</text>
</comment>
<evidence type="ECO:0000259" key="5">
    <source>
        <dbReference type="SMART" id="SM00644"/>
    </source>
</evidence>
<reference evidence="7" key="5">
    <citation type="submission" date="2011-05" db="EMBL/GenBank/DDBJ databases">
        <authorList>
            <consortium name="VectorBase"/>
        </authorList>
    </citation>
    <scope>NUCLEOTIDE SEQUENCE</scope>
    <source>
        <strain evidence="7">PEST</strain>
    </source>
</reference>
<evidence type="ECO:0000256" key="3">
    <source>
        <dbReference type="ARBA" id="ARBA00022859"/>
    </source>
</evidence>
<comment type="similarity">
    <text evidence="1">Belongs to the N-acetylmuramoyl-L-alanine amidase 2 family.</text>
</comment>
<dbReference type="InterPro" id="IPR015510">
    <property type="entry name" value="PGRP"/>
</dbReference>
<dbReference type="FunFam" id="3.40.80.10:FF:000001">
    <property type="entry name" value="Peptidoglycan recognition protein 1"/>
    <property type="match status" value="1"/>
</dbReference>
<keyword evidence="3" id="KW-0391">Immunity</keyword>
<reference evidence="7" key="3">
    <citation type="journal article" date="2004" name="Trends Parasitol.">
        <title>The Anopheles gambiae genome: an update.</title>
        <authorList>
            <person name="Mongin E."/>
            <person name="Louis C."/>
            <person name="Holt R.A."/>
            <person name="Birney E."/>
            <person name="Collins F.H."/>
        </authorList>
    </citation>
    <scope>NUCLEOTIDE SEQUENCE</scope>
    <source>
        <strain evidence="7">PEST</strain>
    </source>
</reference>
<name>Q7PUB3_ANOGA</name>
<dbReference type="InterPro" id="IPR036505">
    <property type="entry name" value="Amidase/PGRP_sf"/>
</dbReference>
<dbReference type="Pfam" id="PF01510">
    <property type="entry name" value="Amidase_2"/>
    <property type="match status" value="1"/>
</dbReference>
<accession>Q7PUB3</accession>
<dbReference type="PaxDb" id="7165-AGAP001212-PA"/>
<organism evidence="7">
    <name type="scientific">Anopheles gambiae</name>
    <name type="common">African malaria mosquito</name>
    <dbReference type="NCBI Taxonomy" id="7165"/>
    <lineage>
        <taxon>Eukaryota</taxon>
        <taxon>Metazoa</taxon>
        <taxon>Ecdysozoa</taxon>
        <taxon>Arthropoda</taxon>
        <taxon>Hexapoda</taxon>
        <taxon>Insecta</taxon>
        <taxon>Pterygota</taxon>
        <taxon>Neoptera</taxon>
        <taxon>Endopterygota</taxon>
        <taxon>Diptera</taxon>
        <taxon>Nematocera</taxon>
        <taxon>Culicoidea</taxon>
        <taxon>Culicidae</taxon>
        <taxon>Anophelinae</taxon>
        <taxon>Anopheles</taxon>
    </lineage>
</organism>
<reference evidence="7" key="4">
    <citation type="journal article" date="2007" name="Genome Biol.">
        <title>Update of the Anopheles gambiae PEST genome assembly.</title>
        <authorList>
            <person name="Sharakhova M.V."/>
            <person name="Hammond M.P."/>
            <person name="Lobo N.F."/>
            <person name="Krzywinski J."/>
            <person name="Unger M.F."/>
            <person name="Hillenmeyer M.E."/>
            <person name="Bruggner R.V."/>
            <person name="Birney E."/>
            <person name="Collins F.H."/>
        </authorList>
    </citation>
    <scope>NUCLEOTIDE SEQUENCE</scope>
    <source>
        <strain evidence="7">PEST</strain>
    </source>
</reference>
<protein>
    <submittedName>
        <fullName evidence="7">AGAP001212-PA</fullName>
    </submittedName>
</protein>
<evidence type="ECO:0000256" key="2">
    <source>
        <dbReference type="ARBA" id="ARBA00022588"/>
    </source>
</evidence>
<dbReference type="AlphaFoldDB" id="Q7PUB3"/>
<dbReference type="InterPro" id="IPR006619">
    <property type="entry name" value="PGRP_domain_met/bac"/>
</dbReference>
<keyword evidence="4" id="KW-1133">Transmembrane helix</keyword>
<dbReference type="PhylomeDB" id="Q7PUB3"/>
<keyword evidence="4" id="KW-0812">Transmembrane</keyword>
<dbReference type="InterPro" id="IPR002502">
    <property type="entry name" value="Amidase_domain"/>
</dbReference>
<reference evidence="7" key="1">
    <citation type="journal article" date="2002" name="Science">
        <title>The genome sequence of the malaria mosquito Anopheles gambiae.</title>
        <authorList>
            <person name="Holt R.A."/>
            <person name="Subramanian G.M."/>
            <person name="Halpern A."/>
            <person name="Sutton G.G."/>
            <person name="Charlab R."/>
            <person name="Nusskern D.R."/>
            <person name="Wincker P."/>
            <person name="Clark A.G."/>
            <person name="Ribeiro J.M."/>
            <person name="Wides R."/>
            <person name="Salzberg S.L."/>
            <person name="Loftus B."/>
            <person name="Yandell M."/>
            <person name="Majoros W.H."/>
            <person name="Rusch D.B."/>
            <person name="Lai Z."/>
            <person name="Kraft C.L."/>
            <person name="Abril J.F."/>
            <person name="Anthouard V."/>
            <person name="Arensburger P."/>
            <person name="Atkinson P.W."/>
            <person name="Baden H."/>
            <person name="de Berardinis V."/>
            <person name="Baldwin D."/>
            <person name="Benes V."/>
            <person name="Biedler J."/>
            <person name="Blass C."/>
            <person name="Bolanos R."/>
            <person name="Boscus D."/>
            <person name="Barnstead M."/>
            <person name="Cai S."/>
            <person name="Center A."/>
            <person name="Chaturverdi K."/>
            <person name="Christophides G.K."/>
            <person name="Chrystal M.A."/>
            <person name="Clamp M."/>
            <person name="Cravchik A."/>
            <person name="Curwen V."/>
            <person name="Dana A."/>
            <person name="Delcher A."/>
            <person name="Dew I."/>
            <person name="Evans C.A."/>
            <person name="Flanigan M."/>
            <person name="Grundschober-Freimoser A."/>
            <person name="Friedli L."/>
            <person name="Gu Z."/>
            <person name="Guan P."/>
            <person name="Guigo R."/>
            <person name="Hillenmeyer M.E."/>
            <person name="Hladun S.L."/>
            <person name="Hogan J.R."/>
            <person name="Hong Y.S."/>
            <person name="Hoover J."/>
            <person name="Jaillon O."/>
            <person name="Ke Z."/>
            <person name="Kodira C."/>
            <person name="Kokoza E."/>
            <person name="Koutsos A."/>
            <person name="Letunic I."/>
            <person name="Levitsky A."/>
            <person name="Liang Y."/>
            <person name="Lin J.J."/>
            <person name="Lobo N.F."/>
            <person name="Lopez J.R."/>
            <person name="Malek J.A."/>
            <person name="McIntosh T.C."/>
            <person name="Meister S."/>
            <person name="Miller J."/>
            <person name="Mobarry C."/>
            <person name="Mongin E."/>
            <person name="Murphy S.D."/>
            <person name="O'Brochta D.A."/>
            <person name="Pfannkoch C."/>
            <person name="Qi R."/>
            <person name="Regier M.A."/>
            <person name="Remington K."/>
            <person name="Shao H."/>
            <person name="Sharakhova M.V."/>
            <person name="Sitter C.D."/>
            <person name="Shetty J."/>
            <person name="Smith T.J."/>
            <person name="Strong R."/>
            <person name="Sun J."/>
            <person name="Thomasova D."/>
            <person name="Ton L.Q."/>
            <person name="Topalis P."/>
            <person name="Tu Z."/>
            <person name="Unger M.F."/>
            <person name="Walenz B."/>
            <person name="Wang A."/>
            <person name="Wang J."/>
            <person name="Wang M."/>
            <person name="Wang X."/>
            <person name="Woodford K.J."/>
            <person name="Wortman J.R."/>
            <person name="Wu M."/>
            <person name="Yao A."/>
            <person name="Zdobnov E.M."/>
            <person name="Zhang H."/>
            <person name="Zhao Q."/>
            <person name="Zhao S."/>
            <person name="Zhu S.C."/>
            <person name="Zhimulev I."/>
            <person name="Coluzzi M."/>
            <person name="della Torre A."/>
            <person name="Roth C.W."/>
            <person name="Louis C."/>
            <person name="Kalush F."/>
            <person name="Mural R.J."/>
            <person name="Myers E.W."/>
            <person name="Adams M.D."/>
            <person name="Smith H.O."/>
            <person name="Broder S."/>
            <person name="Gardner M.J."/>
            <person name="Fraser C.M."/>
            <person name="Birney E."/>
            <person name="Bork P."/>
            <person name="Brey P.T."/>
            <person name="Venter J.C."/>
            <person name="Weissenbach J."/>
            <person name="Kafatos F.C."/>
            <person name="Collins F.H."/>
            <person name="Hoffman S.L."/>
        </authorList>
    </citation>
    <scope>NUCLEOTIDE SEQUENCE [LARGE SCALE GENOMIC DNA]</scope>
    <source>
        <strain evidence="7">PEST</strain>
    </source>
</reference>
<evidence type="ECO:0000256" key="4">
    <source>
        <dbReference type="SAM" id="Phobius"/>
    </source>
</evidence>
<proteinExistence type="inferred from homology"/>
<dbReference type="EMBL" id="AAAB01008987">
    <property type="protein sequence ID" value="EAA01800.3"/>
    <property type="molecule type" value="Genomic_DNA"/>
</dbReference>
<gene>
    <name evidence="7" type="primary">PGRPLB</name>
    <name evidence="7" type="ORF">AgaP_AGAP001212</name>
</gene>
<dbReference type="PANTHER" id="PTHR11022">
    <property type="entry name" value="PEPTIDOGLYCAN RECOGNITION PROTEIN"/>
    <property type="match status" value="1"/>
</dbReference>
<dbReference type="SMART" id="SM00701">
    <property type="entry name" value="PGRP"/>
    <property type="match status" value="1"/>
</dbReference>
<keyword evidence="4" id="KW-0472">Membrane</keyword>
<dbReference type="VEuPathDB" id="VectorBase:AGAP001212"/>
<dbReference type="eggNOG" id="ENOG502QR3D">
    <property type="taxonomic scope" value="Eukaryota"/>
</dbReference>
<feature type="domain" description="N-acetylmuramoyl-L-alanine amidase" evidence="5">
    <location>
        <begin position="115"/>
        <end position="253"/>
    </location>
</feature>